<dbReference type="EMBL" id="CAJNOE010000146">
    <property type="protein sequence ID" value="CAF0976127.1"/>
    <property type="molecule type" value="Genomic_DNA"/>
</dbReference>
<dbReference type="Proteomes" id="UP000663868">
    <property type="component" value="Unassembled WGS sequence"/>
</dbReference>
<name>A0A814EZZ8_9BILA</name>
<evidence type="ECO:0000313" key="1">
    <source>
        <dbReference type="EMBL" id="CAF0976127.1"/>
    </source>
</evidence>
<reference evidence="1" key="1">
    <citation type="submission" date="2021-02" db="EMBL/GenBank/DDBJ databases">
        <authorList>
            <person name="Nowell W R."/>
        </authorList>
    </citation>
    <scope>NUCLEOTIDE SEQUENCE</scope>
</reference>
<organism evidence="1 3">
    <name type="scientific">Adineta steineri</name>
    <dbReference type="NCBI Taxonomy" id="433720"/>
    <lineage>
        <taxon>Eukaryota</taxon>
        <taxon>Metazoa</taxon>
        <taxon>Spiralia</taxon>
        <taxon>Gnathifera</taxon>
        <taxon>Rotifera</taxon>
        <taxon>Eurotatoria</taxon>
        <taxon>Bdelloidea</taxon>
        <taxon>Adinetida</taxon>
        <taxon>Adinetidae</taxon>
        <taxon>Adineta</taxon>
    </lineage>
</organism>
<dbReference type="Gene3D" id="2.60.470.10">
    <property type="entry name" value="Acid-sensing ion channels like domains"/>
    <property type="match status" value="1"/>
</dbReference>
<proteinExistence type="predicted"/>
<gene>
    <name evidence="1" type="ORF">IZO911_LOCUS16313</name>
    <name evidence="2" type="ORF">KXQ929_LOCUS42273</name>
</gene>
<comment type="caution">
    <text evidence="1">The sequence shown here is derived from an EMBL/GenBank/DDBJ whole genome shotgun (WGS) entry which is preliminary data.</text>
</comment>
<sequence length="163" mass="18779">MLNLTNTNDTNSFSMELSLYIHDFLLYKINRNESINDFFYSLDSMMMSCVYNRMTCITANFTWFLSPVYGFCYTFNALLKNIGINGLLDLPATEIMNTKSIWTTYCPDCTQECIFSDFIIKSTSLLASPEFLMNDIQSSFISLEVAYETTRTEIYSQQATITV</sequence>
<evidence type="ECO:0000313" key="3">
    <source>
        <dbReference type="Proteomes" id="UP000663860"/>
    </source>
</evidence>
<protein>
    <submittedName>
        <fullName evidence="1">Uncharacterized protein</fullName>
    </submittedName>
</protein>
<dbReference type="EMBL" id="CAJOBB010010203">
    <property type="protein sequence ID" value="CAF4241044.1"/>
    <property type="molecule type" value="Genomic_DNA"/>
</dbReference>
<evidence type="ECO:0000313" key="2">
    <source>
        <dbReference type="EMBL" id="CAF4241044.1"/>
    </source>
</evidence>
<accession>A0A814EZZ8</accession>
<dbReference type="Proteomes" id="UP000663860">
    <property type="component" value="Unassembled WGS sequence"/>
</dbReference>
<dbReference type="AlphaFoldDB" id="A0A814EZZ8"/>